<feature type="domain" description="PAS" evidence="7">
    <location>
        <begin position="152"/>
        <end position="207"/>
    </location>
</feature>
<evidence type="ECO:0000256" key="2">
    <source>
        <dbReference type="ARBA" id="ARBA00012438"/>
    </source>
</evidence>
<dbReference type="SMART" id="SM00091">
    <property type="entry name" value="PAS"/>
    <property type="match status" value="6"/>
</dbReference>
<dbReference type="Gene3D" id="3.30.450.20">
    <property type="entry name" value="PAS domain"/>
    <property type="match status" value="6"/>
</dbReference>
<keyword evidence="4" id="KW-0808">Transferase</keyword>
<keyword evidence="5" id="KW-0418">Kinase</keyword>
<dbReference type="PROSITE" id="PS50112">
    <property type="entry name" value="PAS"/>
    <property type="match status" value="6"/>
</dbReference>
<dbReference type="InterPro" id="IPR036890">
    <property type="entry name" value="HATPase_C_sf"/>
</dbReference>
<comment type="caution">
    <text evidence="9">The sequence shown here is derived from an EMBL/GenBank/DDBJ whole genome shotgun (WGS) entry which is preliminary data.</text>
</comment>
<dbReference type="Proteomes" id="UP000271010">
    <property type="component" value="Unassembled WGS sequence"/>
</dbReference>
<feature type="domain" description="PAS" evidence="7">
    <location>
        <begin position="22"/>
        <end position="65"/>
    </location>
</feature>
<dbReference type="Pfam" id="PF00512">
    <property type="entry name" value="HisKA"/>
    <property type="match status" value="1"/>
</dbReference>
<feature type="domain" description="PAS" evidence="7">
    <location>
        <begin position="399"/>
        <end position="469"/>
    </location>
</feature>
<evidence type="ECO:0000313" key="9">
    <source>
        <dbReference type="EMBL" id="RNI28223.1"/>
    </source>
</evidence>
<proteinExistence type="predicted"/>
<dbReference type="InterPro" id="IPR013767">
    <property type="entry name" value="PAS_fold"/>
</dbReference>
<dbReference type="EC" id="2.7.13.3" evidence="2"/>
<organism evidence="9 10">
    <name type="scientific">Rufibacter immobilis</name>
    <dbReference type="NCBI Taxonomy" id="1348778"/>
    <lineage>
        <taxon>Bacteria</taxon>
        <taxon>Pseudomonadati</taxon>
        <taxon>Bacteroidota</taxon>
        <taxon>Cytophagia</taxon>
        <taxon>Cytophagales</taxon>
        <taxon>Hymenobacteraceae</taxon>
        <taxon>Rufibacter</taxon>
    </lineage>
</organism>
<dbReference type="CDD" id="cd00130">
    <property type="entry name" value="PAS"/>
    <property type="match status" value="6"/>
</dbReference>
<dbReference type="Pfam" id="PF00989">
    <property type="entry name" value="PAS"/>
    <property type="match status" value="1"/>
</dbReference>
<dbReference type="Pfam" id="PF02518">
    <property type="entry name" value="HATPase_c"/>
    <property type="match status" value="1"/>
</dbReference>
<comment type="catalytic activity">
    <reaction evidence="1">
        <text>ATP + protein L-histidine = ADP + protein N-phospho-L-histidine.</text>
        <dbReference type="EC" id="2.7.13.3"/>
    </reaction>
</comment>
<evidence type="ECO:0000259" key="8">
    <source>
        <dbReference type="PROSITE" id="PS50113"/>
    </source>
</evidence>
<dbReference type="InterPro" id="IPR013656">
    <property type="entry name" value="PAS_4"/>
</dbReference>
<dbReference type="InterPro" id="IPR000700">
    <property type="entry name" value="PAS-assoc_C"/>
</dbReference>
<dbReference type="InterPro" id="IPR004358">
    <property type="entry name" value="Sig_transdc_His_kin-like_C"/>
</dbReference>
<dbReference type="SUPFAM" id="SSF47384">
    <property type="entry name" value="Homodimeric domain of signal transducing histidine kinase"/>
    <property type="match status" value="1"/>
</dbReference>
<dbReference type="InterPro" id="IPR003661">
    <property type="entry name" value="HisK_dim/P_dom"/>
</dbReference>
<evidence type="ECO:0000259" key="7">
    <source>
        <dbReference type="PROSITE" id="PS50112"/>
    </source>
</evidence>
<gene>
    <name evidence="9" type="ORF">EFA69_19345</name>
</gene>
<dbReference type="PRINTS" id="PR00344">
    <property type="entry name" value="BCTRLSENSOR"/>
</dbReference>
<dbReference type="InterPro" id="IPR001610">
    <property type="entry name" value="PAC"/>
</dbReference>
<dbReference type="OrthoDB" id="9766459at2"/>
<feature type="domain" description="Histidine kinase" evidence="6">
    <location>
        <begin position="779"/>
        <end position="991"/>
    </location>
</feature>
<dbReference type="InterPro" id="IPR005467">
    <property type="entry name" value="His_kinase_dom"/>
</dbReference>
<evidence type="ECO:0000256" key="4">
    <source>
        <dbReference type="ARBA" id="ARBA00022679"/>
    </source>
</evidence>
<evidence type="ECO:0000256" key="5">
    <source>
        <dbReference type="ARBA" id="ARBA00022777"/>
    </source>
</evidence>
<dbReference type="InterPro" id="IPR003594">
    <property type="entry name" value="HATPase_dom"/>
</dbReference>
<dbReference type="GO" id="GO:0000155">
    <property type="term" value="F:phosphorelay sensor kinase activity"/>
    <property type="evidence" value="ECO:0007669"/>
    <property type="project" value="InterPro"/>
</dbReference>
<dbReference type="SUPFAM" id="SSF55874">
    <property type="entry name" value="ATPase domain of HSP90 chaperone/DNA topoisomerase II/histidine kinase"/>
    <property type="match status" value="1"/>
</dbReference>
<dbReference type="PANTHER" id="PTHR43304">
    <property type="entry name" value="PHYTOCHROME-LIKE PROTEIN CPH1"/>
    <property type="match status" value="1"/>
</dbReference>
<dbReference type="PROSITE" id="PS50113">
    <property type="entry name" value="PAC"/>
    <property type="match status" value="1"/>
</dbReference>
<name>A0A3M9MTJ6_9BACT</name>
<sequence>MDMIKIGVEGVVAPKGKGVEVDMGIMSALVENSPEPILLLTPEGEILYVNEAMCQLVGRDKESLLQLGREALRDQEDPRWQLVIQEREQSGYSRRELNMVHQDGTKIPVEVSSRLFAAPSGQELVSVHVRDQRSYFAAQRQIQHQKLTLQDNLHDLQRVLDYSADLITSFRLDGTLLHINKASIAILGYTPEEMLGRNYREFIHPEDLLGTEDHTDLVQEKLLTTHFRNRYIHKNGSVVHLSWVSAYSAEVNRTYCIGREISQVLEQEKYQLESEQRLQALLLQGTDMIAILSPDGGYIFASANTERILGVPASDFLIRNAFDFVHPEDIPAVRECFEQVLSAKEVNTKPFRFKDAQGHWRWVESYITNCLDIPTIKGIVVNSRDITDRVQQEILLRESEQRYKALFHYNPNPVYSLDLDGNFVSVNQAGLGLLQVSLEEAKKLNFRILSTPESLEQDELEFQKVLRGEPVTRESSLVLPDRIMYYTFTEMPIVIDGQVVGVHGIVKDITQAKEQQMQLEASSKRMNNILESIKDAFFTVDTNLRFTYVNQVFENIMGVRKEDILGVDVRDVYSEKQYATFYAYSQKGLETGCPVHFEEFSAADNLWLDVSVYPSEEGLSIFMREINSRKNAEAELKKLSLVASKTVNSVCIIDQEGRVEWVNDGFMRITGYSLEEIKGQRPIELLPNPETTAEVVPLLIQNFAGDDPFVQEVQCRSKTGDVYWSRLDVTPFWDEQNGQKKHIVIETIITEEKKAEEVREKLTEELLTRNRNLEQFTYIVSHNLRSPVANILGLTSLLGTSDKPELQEGLVSRLKLTAQNLDQIIRDLNEMLSLQAGITEEAEKFQLPKVIEQALQVLPAESFEKLTVNLNGVKEIGSIKSYVSSIINNLLTNAVKYKSPDRPLHLAITAELHPEKEMLCLAVSDNGLGINLEKEGKNMFGLYKRFHFHVSGRGLGLYLVRTQAEALGGYVTVESALNEGSTFKVWIKNFR</sequence>
<accession>A0A3M9MTJ6</accession>
<dbReference type="EMBL" id="RJJE01000017">
    <property type="protein sequence ID" value="RNI28223.1"/>
    <property type="molecule type" value="Genomic_DNA"/>
</dbReference>
<evidence type="ECO:0000256" key="1">
    <source>
        <dbReference type="ARBA" id="ARBA00000085"/>
    </source>
</evidence>
<keyword evidence="10" id="KW-1185">Reference proteome</keyword>
<dbReference type="Pfam" id="PF13426">
    <property type="entry name" value="PAS_9"/>
    <property type="match status" value="1"/>
</dbReference>
<evidence type="ECO:0000313" key="10">
    <source>
        <dbReference type="Proteomes" id="UP000271010"/>
    </source>
</evidence>
<dbReference type="CDD" id="cd00082">
    <property type="entry name" value="HisKA"/>
    <property type="match status" value="1"/>
</dbReference>
<feature type="domain" description="PAS" evidence="7">
    <location>
        <begin position="522"/>
        <end position="592"/>
    </location>
</feature>
<dbReference type="AlphaFoldDB" id="A0A3M9MTJ6"/>
<dbReference type="SMART" id="SM00086">
    <property type="entry name" value="PAC"/>
    <property type="match status" value="4"/>
</dbReference>
<dbReference type="GO" id="GO:0006355">
    <property type="term" value="P:regulation of DNA-templated transcription"/>
    <property type="evidence" value="ECO:0007669"/>
    <property type="project" value="InterPro"/>
</dbReference>
<dbReference type="SMART" id="SM00387">
    <property type="entry name" value="HATPase_c"/>
    <property type="match status" value="1"/>
</dbReference>
<evidence type="ECO:0000256" key="3">
    <source>
        <dbReference type="ARBA" id="ARBA00022553"/>
    </source>
</evidence>
<feature type="domain" description="PAS" evidence="7">
    <location>
        <begin position="635"/>
        <end position="706"/>
    </location>
</feature>
<dbReference type="PANTHER" id="PTHR43304:SF1">
    <property type="entry name" value="PAC DOMAIN-CONTAINING PROTEIN"/>
    <property type="match status" value="1"/>
</dbReference>
<dbReference type="Gene3D" id="3.30.565.10">
    <property type="entry name" value="Histidine kinase-like ATPase, C-terminal domain"/>
    <property type="match status" value="1"/>
</dbReference>
<dbReference type="Pfam" id="PF08448">
    <property type="entry name" value="PAS_4"/>
    <property type="match status" value="2"/>
</dbReference>
<protein>
    <recommendedName>
        <fullName evidence="2">histidine kinase</fullName>
        <ecNumber evidence="2">2.7.13.3</ecNumber>
    </recommendedName>
</protein>
<reference evidence="9 10" key="1">
    <citation type="submission" date="2018-11" db="EMBL/GenBank/DDBJ databases">
        <title>Rufibacter latericius sp. nov., isolated from water in Baiyang Lake.</title>
        <authorList>
            <person name="Yang Y."/>
        </authorList>
    </citation>
    <scope>NUCLEOTIDE SEQUENCE [LARGE SCALE GENOMIC DNA]</scope>
    <source>
        <strain evidence="9 10">MCC P1</strain>
    </source>
</reference>
<dbReference type="Gene3D" id="1.10.287.130">
    <property type="match status" value="1"/>
</dbReference>
<evidence type="ECO:0000259" key="6">
    <source>
        <dbReference type="PROSITE" id="PS50109"/>
    </source>
</evidence>
<dbReference type="InterPro" id="IPR000014">
    <property type="entry name" value="PAS"/>
</dbReference>
<dbReference type="InterPro" id="IPR035965">
    <property type="entry name" value="PAS-like_dom_sf"/>
</dbReference>
<dbReference type="SMART" id="SM00388">
    <property type="entry name" value="HisKA"/>
    <property type="match status" value="1"/>
</dbReference>
<keyword evidence="3" id="KW-0597">Phosphoprotein</keyword>
<feature type="domain" description="PAS" evidence="7">
    <location>
        <begin position="274"/>
        <end position="344"/>
    </location>
</feature>
<dbReference type="InterPro" id="IPR052162">
    <property type="entry name" value="Sensor_kinase/Photoreceptor"/>
</dbReference>
<dbReference type="InterPro" id="IPR036097">
    <property type="entry name" value="HisK_dim/P_sf"/>
</dbReference>
<feature type="domain" description="PAC" evidence="8">
    <location>
        <begin position="709"/>
        <end position="761"/>
    </location>
</feature>
<dbReference type="Pfam" id="PF08447">
    <property type="entry name" value="PAS_3"/>
    <property type="match status" value="2"/>
</dbReference>
<dbReference type="NCBIfam" id="TIGR00229">
    <property type="entry name" value="sensory_box"/>
    <property type="match status" value="6"/>
</dbReference>
<dbReference type="PROSITE" id="PS50109">
    <property type="entry name" value="HIS_KIN"/>
    <property type="match status" value="1"/>
</dbReference>
<dbReference type="SUPFAM" id="SSF55785">
    <property type="entry name" value="PYP-like sensor domain (PAS domain)"/>
    <property type="match status" value="6"/>
</dbReference>
<dbReference type="InterPro" id="IPR013655">
    <property type="entry name" value="PAS_fold_3"/>
</dbReference>